<evidence type="ECO:0000313" key="1">
    <source>
        <dbReference type="EMBL" id="PWL53799.1"/>
    </source>
</evidence>
<sequence length="113" mass="12978">MVLVKYNKETLEVEGFFTEEQREENENYIEIEADKEIELLKLNQNGTLFVKNVETKEFEARQVKLKSIIKPQDNLNAQLLKQNAELRAALGKQQAFNSQILLELAKLKQGGAV</sequence>
<dbReference type="AlphaFoldDB" id="A0A316M980"/>
<accession>A0A316M980</accession>
<comment type="caution">
    <text evidence="1">The sequence shown here is derived from an EMBL/GenBank/DDBJ whole genome shotgun (WGS) entry which is preliminary data.</text>
</comment>
<gene>
    <name evidence="1" type="ORF">DBY38_06460</name>
</gene>
<reference evidence="1 2" key="1">
    <citation type="submission" date="2018-03" db="EMBL/GenBank/DDBJ databases">
        <title>The uncultured portion of the human microbiome is neutrally assembled.</title>
        <authorList>
            <person name="Jeraldo P."/>
            <person name="Boardman L."/>
            <person name="White B.A."/>
            <person name="Nelson H."/>
            <person name="Goldenfeld N."/>
            <person name="Chia N."/>
        </authorList>
    </citation>
    <scope>NUCLEOTIDE SEQUENCE [LARGE SCALE GENOMIC DNA]</scope>
    <source>
        <strain evidence="1">CIM:MAG 903</strain>
    </source>
</reference>
<protein>
    <submittedName>
        <fullName evidence="1">Uncharacterized protein</fullName>
    </submittedName>
</protein>
<proteinExistence type="predicted"/>
<dbReference type="Proteomes" id="UP000246114">
    <property type="component" value="Unassembled WGS sequence"/>
</dbReference>
<evidence type="ECO:0000313" key="2">
    <source>
        <dbReference type="Proteomes" id="UP000246114"/>
    </source>
</evidence>
<organism evidence="1 2">
    <name type="scientific">Clostridium cadaveris</name>
    <dbReference type="NCBI Taxonomy" id="1529"/>
    <lineage>
        <taxon>Bacteria</taxon>
        <taxon>Bacillati</taxon>
        <taxon>Bacillota</taxon>
        <taxon>Clostridia</taxon>
        <taxon>Eubacteriales</taxon>
        <taxon>Clostridiaceae</taxon>
        <taxon>Clostridium</taxon>
    </lineage>
</organism>
<dbReference type="EMBL" id="QAMZ01000030">
    <property type="protein sequence ID" value="PWL53799.1"/>
    <property type="molecule type" value="Genomic_DNA"/>
</dbReference>
<name>A0A316M980_9CLOT</name>